<dbReference type="Proteomes" id="UP000235616">
    <property type="component" value="Unassembled WGS sequence"/>
</dbReference>
<dbReference type="AlphaFoldDB" id="A0A2N7VY36"/>
<evidence type="ECO:0000313" key="1">
    <source>
        <dbReference type="EMBL" id="PMS22065.1"/>
    </source>
</evidence>
<name>A0A2N7VY36_9BURK</name>
<protein>
    <submittedName>
        <fullName evidence="1">Uncharacterized protein</fullName>
    </submittedName>
</protein>
<organism evidence="1 2">
    <name type="scientific">Trinickia dabaoshanensis</name>
    <dbReference type="NCBI Taxonomy" id="564714"/>
    <lineage>
        <taxon>Bacteria</taxon>
        <taxon>Pseudomonadati</taxon>
        <taxon>Pseudomonadota</taxon>
        <taxon>Betaproteobacteria</taxon>
        <taxon>Burkholderiales</taxon>
        <taxon>Burkholderiaceae</taxon>
        <taxon>Trinickia</taxon>
    </lineage>
</organism>
<keyword evidence="2" id="KW-1185">Reference proteome</keyword>
<evidence type="ECO:0000313" key="2">
    <source>
        <dbReference type="Proteomes" id="UP000235616"/>
    </source>
</evidence>
<accession>A0A2N7VY36</accession>
<sequence length="109" mass="12613">MVVLPKAPLIEWVNQPSMGARPSVSLDVARADPNVFLIPTQADEFEAPGALWLDEHWERLFERVLRDWSEDTGRWPRARTKALFEQWCEVKTYSVVFDCSTQALQYSDT</sequence>
<dbReference type="EMBL" id="PNYA01000004">
    <property type="protein sequence ID" value="PMS22065.1"/>
    <property type="molecule type" value="Genomic_DNA"/>
</dbReference>
<reference evidence="1 2" key="1">
    <citation type="submission" date="2018-01" db="EMBL/GenBank/DDBJ databases">
        <title>Whole genome analyses suggest that Burkholderia sensu lato contains two further novel genera in the rhizoxinica-symbiotica group Mycetohabitans gen. nov., and Trinickia gen. nov.: implications for the evolution of diazotrophy and nodulation in the Burkholderiaceae.</title>
        <authorList>
            <person name="Estrada-de los Santos P."/>
            <person name="Palmer M."/>
            <person name="Chavez-Ramirez B."/>
            <person name="Beukes C."/>
            <person name="Steenkamp E.T."/>
            <person name="Hirsch A.M."/>
            <person name="Manyaka P."/>
            <person name="Maluk M."/>
            <person name="Lafos M."/>
            <person name="Crook M."/>
            <person name="Gross E."/>
            <person name="Simon M.F."/>
            <person name="Bueno dos Reis Junior F."/>
            <person name="Poole P.S."/>
            <person name="Venter S.N."/>
            <person name="James E.K."/>
        </authorList>
    </citation>
    <scope>NUCLEOTIDE SEQUENCE [LARGE SCALE GENOMIC DNA]</scope>
    <source>
        <strain evidence="1 2">GIMN1.004</strain>
    </source>
</reference>
<gene>
    <name evidence="1" type="ORF">C0Z18_05985</name>
</gene>
<proteinExistence type="predicted"/>
<comment type="caution">
    <text evidence="1">The sequence shown here is derived from an EMBL/GenBank/DDBJ whole genome shotgun (WGS) entry which is preliminary data.</text>
</comment>